<dbReference type="GO" id="GO:0005524">
    <property type="term" value="F:ATP binding"/>
    <property type="evidence" value="ECO:0007669"/>
    <property type="project" value="UniProtKB-UniRule"/>
</dbReference>
<evidence type="ECO:0000259" key="12">
    <source>
        <dbReference type="PROSITE" id="PS50011"/>
    </source>
</evidence>
<evidence type="ECO:0000313" key="13">
    <source>
        <dbReference type="EMBL" id="EQC42335.1"/>
    </source>
</evidence>
<dbReference type="STRING" id="1156394.T0R799"/>
<feature type="domain" description="Protein kinase" evidence="12">
    <location>
        <begin position="5"/>
        <end position="258"/>
    </location>
</feature>
<dbReference type="InterPro" id="IPR008271">
    <property type="entry name" value="Ser/Thr_kinase_AS"/>
</dbReference>
<dbReference type="VEuPathDB" id="FungiDB:SDRG_00074"/>
<evidence type="ECO:0000256" key="6">
    <source>
        <dbReference type="ARBA" id="ARBA00022840"/>
    </source>
</evidence>
<gene>
    <name evidence="13" type="ORF">SDRG_00074</name>
</gene>
<evidence type="ECO:0000256" key="4">
    <source>
        <dbReference type="ARBA" id="ARBA00022741"/>
    </source>
</evidence>
<dbReference type="OMA" id="FEMCTLK"/>
<dbReference type="InterPro" id="IPR011009">
    <property type="entry name" value="Kinase-like_dom_sf"/>
</dbReference>
<sequence>MDPRFEAVRELGRGSHGDAVLMRHCISGAFVVAKTIHTSLSSCAAEVDVMRRLQHPNIVSLIESTASKDSGDPVLLLEYADGGDLYAFVCQHRATGRLPEAHVVRILIQLCLALQYLHERNIVHRDIKPHNIFLTASGVVKLGDFGIAKALSHTLDLAMTQVGTPLYLSPEICDGSEYNTKSDLWGLGCVLHELLTFAPPFTGRSWPIIVQKIVTATPSPIIDGQYYSPEIIALASQLLAKTPHERPSATEILATPFIQRHIMHLASVATWDALPKLHVDPSPRRPTTLAAVLDAHGGVSILQSERRNVSPKRRAAPNTLEDAARRQFHENQRAARAYKERMDELQKGPAAAEDDLSANESYHKPTAAQDDSAHGDYEDLLAQERRRVFLERKALQDRMQALQATSHLTLS</sequence>
<dbReference type="Proteomes" id="UP000030762">
    <property type="component" value="Unassembled WGS sequence"/>
</dbReference>
<evidence type="ECO:0000256" key="11">
    <source>
        <dbReference type="SAM" id="MobiDB-lite"/>
    </source>
</evidence>
<keyword evidence="3" id="KW-0808">Transferase</keyword>
<feature type="region of interest" description="Disordered" evidence="11">
    <location>
        <begin position="304"/>
        <end position="379"/>
    </location>
</feature>
<dbReference type="CDD" id="cd08215">
    <property type="entry name" value="STKc_Nek"/>
    <property type="match status" value="1"/>
</dbReference>
<evidence type="ECO:0000256" key="2">
    <source>
        <dbReference type="ARBA" id="ARBA00022527"/>
    </source>
</evidence>
<dbReference type="Gene3D" id="1.10.510.10">
    <property type="entry name" value="Transferase(Phosphotransferase) domain 1"/>
    <property type="match status" value="1"/>
</dbReference>
<dbReference type="OrthoDB" id="71777at2759"/>
<evidence type="ECO:0000256" key="9">
    <source>
        <dbReference type="PROSITE-ProRule" id="PRU10141"/>
    </source>
</evidence>
<organism evidence="13 14">
    <name type="scientific">Saprolegnia diclina (strain VS20)</name>
    <dbReference type="NCBI Taxonomy" id="1156394"/>
    <lineage>
        <taxon>Eukaryota</taxon>
        <taxon>Sar</taxon>
        <taxon>Stramenopiles</taxon>
        <taxon>Oomycota</taxon>
        <taxon>Saprolegniomycetes</taxon>
        <taxon>Saprolegniales</taxon>
        <taxon>Saprolegniaceae</taxon>
        <taxon>Saprolegnia</taxon>
    </lineage>
</organism>
<dbReference type="EC" id="2.7.11.1" evidence="1"/>
<evidence type="ECO:0000256" key="10">
    <source>
        <dbReference type="RuleBase" id="RU000304"/>
    </source>
</evidence>
<keyword evidence="2 10" id="KW-0723">Serine/threonine-protein kinase</keyword>
<dbReference type="PROSITE" id="PS00107">
    <property type="entry name" value="PROTEIN_KINASE_ATP"/>
    <property type="match status" value="1"/>
</dbReference>
<comment type="similarity">
    <text evidence="10">Belongs to the protein kinase superfamily.</text>
</comment>
<dbReference type="PANTHER" id="PTHR44899:SF3">
    <property type="entry name" value="SERINE_THREONINE-PROTEIN KINASE NEK1"/>
    <property type="match status" value="1"/>
</dbReference>
<dbReference type="RefSeq" id="XP_008603758.1">
    <property type="nucleotide sequence ID" value="XM_008605536.1"/>
</dbReference>
<feature type="binding site" evidence="9">
    <location>
        <position position="34"/>
    </location>
    <ligand>
        <name>ATP</name>
        <dbReference type="ChEBI" id="CHEBI:30616"/>
    </ligand>
</feature>
<evidence type="ECO:0000256" key="7">
    <source>
        <dbReference type="ARBA" id="ARBA00047899"/>
    </source>
</evidence>
<evidence type="ECO:0000256" key="3">
    <source>
        <dbReference type="ARBA" id="ARBA00022679"/>
    </source>
</evidence>
<dbReference type="InterPro" id="IPR000719">
    <property type="entry name" value="Prot_kinase_dom"/>
</dbReference>
<dbReference type="EMBL" id="JH767132">
    <property type="protein sequence ID" value="EQC42335.1"/>
    <property type="molecule type" value="Genomic_DNA"/>
</dbReference>
<dbReference type="PANTHER" id="PTHR44899">
    <property type="entry name" value="CAMK FAMILY PROTEIN KINASE"/>
    <property type="match status" value="1"/>
</dbReference>
<name>T0R799_SAPDV</name>
<dbReference type="InterPro" id="IPR051131">
    <property type="entry name" value="NEK_Ser/Thr_kinase_NIMA"/>
</dbReference>
<reference evidence="13 14" key="1">
    <citation type="submission" date="2012-04" db="EMBL/GenBank/DDBJ databases">
        <title>The Genome Sequence of Saprolegnia declina VS20.</title>
        <authorList>
            <consortium name="The Broad Institute Genome Sequencing Platform"/>
            <person name="Russ C."/>
            <person name="Nusbaum C."/>
            <person name="Tyler B."/>
            <person name="van West P."/>
            <person name="Dieguez-Uribeondo J."/>
            <person name="de Bruijn I."/>
            <person name="Tripathy S."/>
            <person name="Jiang R."/>
            <person name="Young S.K."/>
            <person name="Zeng Q."/>
            <person name="Gargeya S."/>
            <person name="Fitzgerald M."/>
            <person name="Haas B."/>
            <person name="Abouelleil A."/>
            <person name="Alvarado L."/>
            <person name="Arachchi H.M."/>
            <person name="Berlin A."/>
            <person name="Chapman S.B."/>
            <person name="Goldberg J."/>
            <person name="Griggs A."/>
            <person name="Gujja S."/>
            <person name="Hansen M."/>
            <person name="Howarth C."/>
            <person name="Imamovic A."/>
            <person name="Larimer J."/>
            <person name="McCowen C."/>
            <person name="Montmayeur A."/>
            <person name="Murphy C."/>
            <person name="Neiman D."/>
            <person name="Pearson M."/>
            <person name="Priest M."/>
            <person name="Roberts A."/>
            <person name="Saif S."/>
            <person name="Shea T."/>
            <person name="Sisk P."/>
            <person name="Sykes S."/>
            <person name="Wortman J."/>
            <person name="Nusbaum C."/>
            <person name="Birren B."/>
        </authorList>
    </citation>
    <scope>NUCLEOTIDE SEQUENCE [LARGE SCALE GENOMIC DNA]</scope>
    <source>
        <strain evidence="13 14">VS20</strain>
    </source>
</reference>
<keyword evidence="4 9" id="KW-0547">Nucleotide-binding</keyword>
<proteinExistence type="inferred from homology"/>
<dbReference type="Pfam" id="PF00069">
    <property type="entry name" value="Pkinase"/>
    <property type="match status" value="1"/>
</dbReference>
<keyword evidence="5 13" id="KW-0418">Kinase</keyword>
<dbReference type="SMART" id="SM00220">
    <property type="entry name" value="S_TKc"/>
    <property type="match status" value="1"/>
</dbReference>
<dbReference type="AlphaFoldDB" id="T0R799"/>
<comment type="catalytic activity">
    <reaction evidence="7">
        <text>L-threonyl-[protein] + ATP = O-phospho-L-threonyl-[protein] + ADP + H(+)</text>
        <dbReference type="Rhea" id="RHEA:46608"/>
        <dbReference type="Rhea" id="RHEA-COMP:11060"/>
        <dbReference type="Rhea" id="RHEA-COMP:11605"/>
        <dbReference type="ChEBI" id="CHEBI:15378"/>
        <dbReference type="ChEBI" id="CHEBI:30013"/>
        <dbReference type="ChEBI" id="CHEBI:30616"/>
        <dbReference type="ChEBI" id="CHEBI:61977"/>
        <dbReference type="ChEBI" id="CHEBI:456216"/>
        <dbReference type="EC" id="2.7.11.1"/>
    </reaction>
</comment>
<dbReference type="PROSITE" id="PS00108">
    <property type="entry name" value="PROTEIN_KINASE_ST"/>
    <property type="match status" value="1"/>
</dbReference>
<evidence type="ECO:0000313" key="14">
    <source>
        <dbReference type="Proteomes" id="UP000030762"/>
    </source>
</evidence>
<dbReference type="InParanoid" id="T0R799"/>
<dbReference type="SUPFAM" id="SSF56112">
    <property type="entry name" value="Protein kinase-like (PK-like)"/>
    <property type="match status" value="1"/>
</dbReference>
<keyword evidence="6 9" id="KW-0067">ATP-binding</keyword>
<dbReference type="PROSITE" id="PS50011">
    <property type="entry name" value="PROTEIN_KINASE_DOM"/>
    <property type="match status" value="1"/>
</dbReference>
<feature type="compositionally biased region" description="Basic and acidic residues" evidence="11">
    <location>
        <begin position="322"/>
        <end position="346"/>
    </location>
</feature>
<protein>
    <recommendedName>
        <fullName evidence="1">non-specific serine/threonine protein kinase</fullName>
        <ecNumber evidence="1">2.7.11.1</ecNumber>
    </recommendedName>
</protein>
<dbReference type="eggNOG" id="KOG0589">
    <property type="taxonomic scope" value="Eukaryota"/>
</dbReference>
<evidence type="ECO:0000256" key="8">
    <source>
        <dbReference type="ARBA" id="ARBA00048679"/>
    </source>
</evidence>
<dbReference type="GO" id="GO:0004674">
    <property type="term" value="F:protein serine/threonine kinase activity"/>
    <property type="evidence" value="ECO:0007669"/>
    <property type="project" value="UniProtKB-KW"/>
</dbReference>
<comment type="catalytic activity">
    <reaction evidence="8">
        <text>L-seryl-[protein] + ATP = O-phospho-L-seryl-[protein] + ADP + H(+)</text>
        <dbReference type="Rhea" id="RHEA:17989"/>
        <dbReference type="Rhea" id="RHEA-COMP:9863"/>
        <dbReference type="Rhea" id="RHEA-COMP:11604"/>
        <dbReference type="ChEBI" id="CHEBI:15378"/>
        <dbReference type="ChEBI" id="CHEBI:29999"/>
        <dbReference type="ChEBI" id="CHEBI:30616"/>
        <dbReference type="ChEBI" id="CHEBI:83421"/>
        <dbReference type="ChEBI" id="CHEBI:456216"/>
        <dbReference type="EC" id="2.7.11.1"/>
    </reaction>
</comment>
<dbReference type="InterPro" id="IPR017441">
    <property type="entry name" value="Protein_kinase_ATP_BS"/>
</dbReference>
<dbReference type="GeneID" id="19940801"/>
<evidence type="ECO:0000256" key="1">
    <source>
        <dbReference type="ARBA" id="ARBA00012513"/>
    </source>
</evidence>
<accession>T0R799</accession>
<evidence type="ECO:0000256" key="5">
    <source>
        <dbReference type="ARBA" id="ARBA00022777"/>
    </source>
</evidence>
<keyword evidence="14" id="KW-1185">Reference proteome</keyword>